<accession>A0A4Y2PGI0</accession>
<dbReference type="AlphaFoldDB" id="A0A4Y2PGI0"/>
<proteinExistence type="predicted"/>
<gene>
    <name evidence="2" type="ORF">AVEN_100543_1</name>
</gene>
<sequence length="141" mass="16397">MDNFSRGRIVTPRNRYKQQTDIIVTVALCCWFDVALSWSVELISVLDVGQIYRDIIWQYIHLFLGEMGASFVVKDDNAHHHRANVLYEYLEEGDINRLEWPAFFSCLNLVEHGWDTLGLRIAAPHLSPISIPELRIELIQE</sequence>
<keyword evidence="1" id="KW-0812">Transmembrane</keyword>
<evidence type="ECO:0000256" key="1">
    <source>
        <dbReference type="SAM" id="Phobius"/>
    </source>
</evidence>
<reference evidence="2 3" key="1">
    <citation type="journal article" date="2019" name="Sci. Rep.">
        <title>Orb-weaving spider Araneus ventricosus genome elucidates the spidroin gene catalogue.</title>
        <authorList>
            <person name="Kono N."/>
            <person name="Nakamura H."/>
            <person name="Ohtoshi R."/>
            <person name="Moran D.A.P."/>
            <person name="Shinohara A."/>
            <person name="Yoshida Y."/>
            <person name="Fujiwara M."/>
            <person name="Mori M."/>
            <person name="Tomita M."/>
            <person name="Arakawa K."/>
        </authorList>
    </citation>
    <scope>NUCLEOTIDE SEQUENCE [LARGE SCALE GENOMIC DNA]</scope>
</reference>
<dbReference type="GO" id="GO:0003676">
    <property type="term" value="F:nucleic acid binding"/>
    <property type="evidence" value="ECO:0007669"/>
    <property type="project" value="InterPro"/>
</dbReference>
<keyword evidence="1" id="KW-1133">Transmembrane helix</keyword>
<organism evidence="2 3">
    <name type="scientific">Araneus ventricosus</name>
    <name type="common">Orbweaver spider</name>
    <name type="synonym">Epeira ventricosa</name>
    <dbReference type="NCBI Taxonomy" id="182803"/>
    <lineage>
        <taxon>Eukaryota</taxon>
        <taxon>Metazoa</taxon>
        <taxon>Ecdysozoa</taxon>
        <taxon>Arthropoda</taxon>
        <taxon>Chelicerata</taxon>
        <taxon>Arachnida</taxon>
        <taxon>Araneae</taxon>
        <taxon>Araneomorphae</taxon>
        <taxon>Entelegynae</taxon>
        <taxon>Araneoidea</taxon>
        <taxon>Araneidae</taxon>
        <taxon>Araneus</taxon>
    </lineage>
</organism>
<dbReference type="OrthoDB" id="4843387at2759"/>
<dbReference type="EMBL" id="BGPR01133350">
    <property type="protein sequence ID" value="GBN51108.1"/>
    <property type="molecule type" value="Genomic_DNA"/>
</dbReference>
<keyword evidence="3" id="KW-1185">Reference proteome</keyword>
<feature type="transmembrane region" description="Helical" evidence="1">
    <location>
        <begin position="21"/>
        <end position="40"/>
    </location>
</feature>
<evidence type="ECO:0008006" key="4">
    <source>
        <dbReference type="Google" id="ProtNLM"/>
    </source>
</evidence>
<protein>
    <recommendedName>
        <fullName evidence="4">Tc1-like transposase DDE domain-containing protein</fullName>
    </recommendedName>
</protein>
<evidence type="ECO:0000313" key="3">
    <source>
        <dbReference type="Proteomes" id="UP000499080"/>
    </source>
</evidence>
<dbReference type="Proteomes" id="UP000499080">
    <property type="component" value="Unassembled WGS sequence"/>
</dbReference>
<dbReference type="InterPro" id="IPR036397">
    <property type="entry name" value="RNaseH_sf"/>
</dbReference>
<keyword evidence="1" id="KW-0472">Membrane</keyword>
<feature type="transmembrane region" description="Helical" evidence="1">
    <location>
        <begin position="55"/>
        <end position="73"/>
    </location>
</feature>
<dbReference type="Gene3D" id="3.30.420.10">
    <property type="entry name" value="Ribonuclease H-like superfamily/Ribonuclease H"/>
    <property type="match status" value="1"/>
</dbReference>
<comment type="caution">
    <text evidence="2">The sequence shown here is derived from an EMBL/GenBank/DDBJ whole genome shotgun (WGS) entry which is preliminary data.</text>
</comment>
<evidence type="ECO:0000313" key="2">
    <source>
        <dbReference type="EMBL" id="GBN51108.1"/>
    </source>
</evidence>
<name>A0A4Y2PGI0_ARAVE</name>